<dbReference type="RefSeq" id="WP_102598983.1">
    <property type="nucleotide sequence ID" value="NZ_PNQX01000003.1"/>
</dbReference>
<accession>A0A2N7RY14</accession>
<evidence type="ECO:0000259" key="2">
    <source>
        <dbReference type="Pfam" id="PF02371"/>
    </source>
</evidence>
<dbReference type="InterPro" id="IPR047650">
    <property type="entry name" value="Transpos_IS110"/>
</dbReference>
<evidence type="ECO:0000313" key="4">
    <source>
        <dbReference type="Proteomes" id="UP000235739"/>
    </source>
</evidence>
<reference evidence="3 4" key="1">
    <citation type="journal article" date="2017" name="Elife">
        <title>Extensive horizontal gene transfer in cheese-associated bacteria.</title>
        <authorList>
            <person name="Bonham K.S."/>
            <person name="Wolfe B.E."/>
            <person name="Dutton R.J."/>
        </authorList>
    </citation>
    <scope>NUCLEOTIDE SEQUENCE [LARGE SCALE GENOMIC DNA]</scope>
    <source>
        <strain evidence="3 4">JB182</strain>
    </source>
</reference>
<dbReference type="AlphaFoldDB" id="A0A2N7RY14"/>
<dbReference type="PANTHER" id="PTHR33055">
    <property type="entry name" value="TRANSPOSASE FOR INSERTION SEQUENCE ELEMENT IS1111A"/>
    <property type="match status" value="1"/>
</dbReference>
<dbReference type="Pfam" id="PF01548">
    <property type="entry name" value="DEDD_Tnp_IS110"/>
    <property type="match status" value="1"/>
</dbReference>
<gene>
    <name evidence="3" type="ORF">CIK84_15410</name>
</gene>
<proteinExistence type="predicted"/>
<sequence>MTIVAETYDYVIGIDTHARTHTYAIINTRTGSREACQAFPTSPAGMNRTLAWITKRTTGTLLAAVEGTRSYGATITHALTMAGFPVVEVKPPRRQARARVGKTDEIDATAAAMGILYPDTERLLTPRAEGTRSALNVLVASRERIDAERTRNRNALTALAREIDLGVDARKALTDMQVKQISAWREHPTDSVAQRYARAEASRLATAVLDADKLLAANKTQMAELDEQMAPGLAAEFGYGPVTVAWILIAYSHTGRVHSEAAFASMAGVAPLQVSSGNTVRHRLNRHGDRMLNQAVDVIAKVRMQFDPQTKDYVEKRKAEGLSYREIKRVLKRYIVRKVFRRLRVLVP</sequence>
<feature type="domain" description="Transposase IS116/IS110/IS902 C-terminal" evidence="2">
    <location>
        <begin position="238"/>
        <end position="314"/>
    </location>
</feature>
<evidence type="ECO:0000313" key="3">
    <source>
        <dbReference type="EMBL" id="PMQ18783.1"/>
    </source>
</evidence>
<dbReference type="InterPro" id="IPR003346">
    <property type="entry name" value="Transposase_20"/>
</dbReference>
<name>A0A2N7RY14_9MICC</name>
<dbReference type="EMBL" id="PNQX01000003">
    <property type="protein sequence ID" value="PMQ18783.1"/>
    <property type="molecule type" value="Genomic_DNA"/>
</dbReference>
<dbReference type="GO" id="GO:0004803">
    <property type="term" value="F:transposase activity"/>
    <property type="evidence" value="ECO:0007669"/>
    <property type="project" value="InterPro"/>
</dbReference>
<dbReference type="InterPro" id="IPR002525">
    <property type="entry name" value="Transp_IS110-like_N"/>
</dbReference>
<dbReference type="NCBIfam" id="NF033542">
    <property type="entry name" value="transpos_IS110"/>
    <property type="match status" value="1"/>
</dbReference>
<evidence type="ECO:0000259" key="1">
    <source>
        <dbReference type="Pfam" id="PF01548"/>
    </source>
</evidence>
<comment type="caution">
    <text evidence="3">The sequence shown here is derived from an EMBL/GenBank/DDBJ whole genome shotgun (WGS) entry which is preliminary data.</text>
</comment>
<dbReference type="GO" id="GO:0006313">
    <property type="term" value="P:DNA transposition"/>
    <property type="evidence" value="ECO:0007669"/>
    <property type="project" value="InterPro"/>
</dbReference>
<dbReference type="Pfam" id="PF02371">
    <property type="entry name" value="Transposase_20"/>
    <property type="match status" value="1"/>
</dbReference>
<dbReference type="PANTHER" id="PTHR33055:SF16">
    <property type="entry name" value="TRANSPOSASE FOR INSERTION SEQUENCE ELEMENT IS1547"/>
    <property type="match status" value="1"/>
</dbReference>
<dbReference type="Proteomes" id="UP000235739">
    <property type="component" value="Unassembled WGS sequence"/>
</dbReference>
<dbReference type="GO" id="GO:0003677">
    <property type="term" value="F:DNA binding"/>
    <property type="evidence" value="ECO:0007669"/>
    <property type="project" value="InterPro"/>
</dbReference>
<feature type="domain" description="Transposase IS110-like N-terminal" evidence="1">
    <location>
        <begin position="12"/>
        <end position="161"/>
    </location>
</feature>
<protein>
    <submittedName>
        <fullName evidence="3">IS110-like element ISAar41 family transposase</fullName>
    </submittedName>
</protein>
<organism evidence="3 4">
    <name type="scientific">Glutamicibacter arilaitensis</name>
    <dbReference type="NCBI Taxonomy" id="256701"/>
    <lineage>
        <taxon>Bacteria</taxon>
        <taxon>Bacillati</taxon>
        <taxon>Actinomycetota</taxon>
        <taxon>Actinomycetes</taxon>
        <taxon>Micrococcales</taxon>
        <taxon>Micrococcaceae</taxon>
        <taxon>Glutamicibacter</taxon>
    </lineage>
</organism>